<dbReference type="InterPro" id="IPR027396">
    <property type="entry name" value="DsrEFH-like"/>
</dbReference>
<dbReference type="SUPFAM" id="SSF75169">
    <property type="entry name" value="DsrEFH-like"/>
    <property type="match status" value="1"/>
</dbReference>
<gene>
    <name evidence="2" type="ORF">FHR99_000790</name>
</gene>
<sequence>MASLLMICRKAPYGTSYAREAIDIALAASAFDVDVAMLFTDDGVLQLVKGQNTDNTGSKNVESVLSSLPLYDVAPILVNEAALSERHLTTGDLNLPVELCQPGELPTLCAKYDRVLTI</sequence>
<dbReference type="PANTHER" id="PTHR38780:SF1">
    <property type="entry name" value="PROTEIN TUSC"/>
    <property type="match status" value="1"/>
</dbReference>
<dbReference type="Gene3D" id="3.40.1260.10">
    <property type="entry name" value="DsrEFH-like"/>
    <property type="match status" value="1"/>
</dbReference>
<evidence type="ECO:0000313" key="2">
    <source>
        <dbReference type="EMBL" id="MBB3046554.1"/>
    </source>
</evidence>
<dbReference type="Pfam" id="PF02635">
    <property type="entry name" value="DsrE"/>
    <property type="match status" value="1"/>
</dbReference>
<dbReference type="InterPro" id="IPR003787">
    <property type="entry name" value="Sulphur_relay_DsrE/F-like"/>
</dbReference>
<dbReference type="InterPro" id="IPR017462">
    <property type="entry name" value="Sulphur_relay_TusC/DsrF"/>
</dbReference>
<dbReference type="NCBIfam" id="TIGR03010">
    <property type="entry name" value="sulf_tusC_dsrF"/>
    <property type="match status" value="1"/>
</dbReference>
<dbReference type="AlphaFoldDB" id="A0A7W4W380"/>
<evidence type="ECO:0000313" key="3">
    <source>
        <dbReference type="Proteomes" id="UP000537130"/>
    </source>
</evidence>
<protein>
    <submittedName>
        <fullName evidence="2">tRNA 2-thiouridine synthesizing protein C</fullName>
    </submittedName>
</protein>
<comment type="similarity">
    <text evidence="1">Belongs to the DsrF/TusC family.</text>
</comment>
<dbReference type="Proteomes" id="UP000537130">
    <property type="component" value="Unassembled WGS sequence"/>
</dbReference>
<keyword evidence="3" id="KW-1185">Reference proteome</keyword>
<dbReference type="NCBIfam" id="NF001238">
    <property type="entry name" value="PRK00211.1"/>
    <property type="match status" value="1"/>
</dbReference>
<dbReference type="RefSeq" id="WP_183409243.1">
    <property type="nucleotide sequence ID" value="NZ_JACHWY010000001.1"/>
</dbReference>
<evidence type="ECO:0000256" key="1">
    <source>
        <dbReference type="ARBA" id="ARBA00005996"/>
    </source>
</evidence>
<dbReference type="EMBL" id="JACHWY010000001">
    <property type="protein sequence ID" value="MBB3046554.1"/>
    <property type="molecule type" value="Genomic_DNA"/>
</dbReference>
<dbReference type="PANTHER" id="PTHR38780">
    <property type="entry name" value="PROTEIN TUSC"/>
    <property type="match status" value="1"/>
</dbReference>
<accession>A0A7W4W380</accession>
<organism evidence="2 3">
    <name type="scientific">Litorivivens lipolytica</name>
    <dbReference type="NCBI Taxonomy" id="1524264"/>
    <lineage>
        <taxon>Bacteria</taxon>
        <taxon>Pseudomonadati</taxon>
        <taxon>Pseudomonadota</taxon>
        <taxon>Gammaproteobacteria</taxon>
        <taxon>Litorivivens</taxon>
    </lineage>
</organism>
<proteinExistence type="inferred from homology"/>
<name>A0A7W4W380_9GAMM</name>
<comment type="caution">
    <text evidence="2">The sequence shown here is derived from an EMBL/GenBank/DDBJ whole genome shotgun (WGS) entry which is preliminary data.</text>
</comment>
<reference evidence="2 3" key="1">
    <citation type="submission" date="2020-08" db="EMBL/GenBank/DDBJ databases">
        <title>Genomic Encyclopedia of Type Strains, Phase III (KMG-III): the genomes of soil and plant-associated and newly described type strains.</title>
        <authorList>
            <person name="Whitman W."/>
        </authorList>
    </citation>
    <scope>NUCLEOTIDE SEQUENCE [LARGE SCALE GENOMIC DNA]</scope>
    <source>
        <strain evidence="2 3">CECT 8654</strain>
    </source>
</reference>